<accession>A0A9P5WWN5</accession>
<comment type="caution">
    <text evidence="1">The sequence shown here is derived from an EMBL/GenBank/DDBJ whole genome shotgun (WGS) entry which is preliminary data.</text>
</comment>
<protein>
    <submittedName>
        <fullName evidence="1">Uncharacterized protein</fullName>
    </submittedName>
</protein>
<dbReference type="OrthoDB" id="3013323at2759"/>
<sequence length="168" mass="19516">MHQWNAQRMYSQNNTQAFMDAKFGPDNHKFIMEKVAKRAREGWEERHWVAIQELQDADHRRGQQQVNHHATIDEQLELLRAYSGASESEIPKTKWKQGGNKSEKQERLINALTSYWLQVGLGSDTVDTVLKVEIRQLEVEHGSGCMRDTWEERDIEIEAAEEAVVVEV</sequence>
<dbReference type="Proteomes" id="UP000807342">
    <property type="component" value="Unassembled WGS sequence"/>
</dbReference>
<dbReference type="AlphaFoldDB" id="A0A9P5WWN5"/>
<reference evidence="1" key="1">
    <citation type="submission" date="2020-11" db="EMBL/GenBank/DDBJ databases">
        <authorList>
            <consortium name="DOE Joint Genome Institute"/>
            <person name="Ahrendt S."/>
            <person name="Riley R."/>
            <person name="Andreopoulos W."/>
            <person name="Labutti K."/>
            <person name="Pangilinan J."/>
            <person name="Ruiz-Duenas F.J."/>
            <person name="Barrasa J.M."/>
            <person name="Sanchez-Garcia M."/>
            <person name="Camarero S."/>
            <person name="Miyauchi S."/>
            <person name="Serrano A."/>
            <person name="Linde D."/>
            <person name="Babiker R."/>
            <person name="Drula E."/>
            <person name="Ayuso-Fernandez I."/>
            <person name="Pacheco R."/>
            <person name="Padilla G."/>
            <person name="Ferreira P."/>
            <person name="Barriuso J."/>
            <person name="Kellner H."/>
            <person name="Castanera R."/>
            <person name="Alfaro M."/>
            <person name="Ramirez L."/>
            <person name="Pisabarro A.G."/>
            <person name="Kuo A."/>
            <person name="Tritt A."/>
            <person name="Lipzen A."/>
            <person name="He G."/>
            <person name="Yan M."/>
            <person name="Ng V."/>
            <person name="Cullen D."/>
            <person name="Martin F."/>
            <person name="Rosso M.-N."/>
            <person name="Henrissat B."/>
            <person name="Hibbett D."/>
            <person name="Martinez A.T."/>
            <person name="Grigoriev I.V."/>
        </authorList>
    </citation>
    <scope>NUCLEOTIDE SEQUENCE</scope>
    <source>
        <strain evidence="1">MF-IS2</strain>
    </source>
</reference>
<gene>
    <name evidence="1" type="ORF">P691DRAFT_783044</name>
</gene>
<evidence type="ECO:0000313" key="1">
    <source>
        <dbReference type="EMBL" id="KAF9440203.1"/>
    </source>
</evidence>
<evidence type="ECO:0000313" key="2">
    <source>
        <dbReference type="Proteomes" id="UP000807342"/>
    </source>
</evidence>
<name>A0A9P5WWN5_9AGAR</name>
<keyword evidence="2" id="KW-1185">Reference proteome</keyword>
<proteinExistence type="predicted"/>
<organism evidence="1 2">
    <name type="scientific">Macrolepiota fuliginosa MF-IS2</name>
    <dbReference type="NCBI Taxonomy" id="1400762"/>
    <lineage>
        <taxon>Eukaryota</taxon>
        <taxon>Fungi</taxon>
        <taxon>Dikarya</taxon>
        <taxon>Basidiomycota</taxon>
        <taxon>Agaricomycotina</taxon>
        <taxon>Agaricomycetes</taxon>
        <taxon>Agaricomycetidae</taxon>
        <taxon>Agaricales</taxon>
        <taxon>Agaricineae</taxon>
        <taxon>Agaricaceae</taxon>
        <taxon>Macrolepiota</taxon>
    </lineage>
</organism>
<dbReference type="EMBL" id="MU152756">
    <property type="protein sequence ID" value="KAF9440203.1"/>
    <property type="molecule type" value="Genomic_DNA"/>
</dbReference>